<evidence type="ECO:0000256" key="2">
    <source>
        <dbReference type="ARBA" id="ARBA00023002"/>
    </source>
</evidence>
<dbReference type="SUPFAM" id="SSF52518">
    <property type="entry name" value="Thiamin diphosphate-binding fold (THDP-binding)"/>
    <property type="match status" value="1"/>
</dbReference>
<reference evidence="5" key="1">
    <citation type="journal article" date="2014" name="Front. Microbiol.">
        <title>High frequency of phylogenetically diverse reductive dehalogenase-homologous genes in deep subseafloor sedimentary metagenomes.</title>
        <authorList>
            <person name="Kawai M."/>
            <person name="Futagami T."/>
            <person name="Toyoda A."/>
            <person name="Takaki Y."/>
            <person name="Nishi S."/>
            <person name="Hori S."/>
            <person name="Arai W."/>
            <person name="Tsubouchi T."/>
            <person name="Morono Y."/>
            <person name="Uchiyama I."/>
            <person name="Ito T."/>
            <person name="Fujiyama A."/>
            <person name="Inagaki F."/>
            <person name="Takami H."/>
        </authorList>
    </citation>
    <scope>NUCLEOTIDE SEQUENCE</scope>
    <source>
        <strain evidence="5">Expedition CK06-06</strain>
    </source>
</reference>
<name>X1MS86_9ZZZZ</name>
<evidence type="ECO:0000259" key="4">
    <source>
        <dbReference type="Pfam" id="PF00676"/>
    </source>
</evidence>
<proteinExistence type="predicted"/>
<comment type="caution">
    <text evidence="5">The sequence shown here is derived from an EMBL/GenBank/DDBJ whole genome shotgun (WGS) entry which is preliminary data.</text>
</comment>
<dbReference type="PANTHER" id="PTHR11516:SF60">
    <property type="entry name" value="PYRUVATE DEHYDROGENASE E1 COMPONENT SUBUNIT ALPHA"/>
    <property type="match status" value="1"/>
</dbReference>
<dbReference type="InterPro" id="IPR050642">
    <property type="entry name" value="PDH_E1_Alpha_Subunit"/>
</dbReference>
<dbReference type="CDD" id="cd02000">
    <property type="entry name" value="TPP_E1_PDC_ADC_BCADC"/>
    <property type="match status" value="1"/>
</dbReference>
<dbReference type="Gene3D" id="3.40.50.970">
    <property type="match status" value="1"/>
</dbReference>
<feature type="domain" description="Dehydrogenase E1 component" evidence="4">
    <location>
        <begin position="2"/>
        <end position="254"/>
    </location>
</feature>
<dbReference type="InterPro" id="IPR029061">
    <property type="entry name" value="THDP-binding"/>
</dbReference>
<dbReference type="InterPro" id="IPR001017">
    <property type="entry name" value="DH_E1"/>
</dbReference>
<organism evidence="5">
    <name type="scientific">marine sediment metagenome</name>
    <dbReference type="NCBI Taxonomy" id="412755"/>
    <lineage>
        <taxon>unclassified sequences</taxon>
        <taxon>metagenomes</taxon>
        <taxon>ecological metagenomes</taxon>
    </lineage>
</organism>
<sequence>RDDYILSTHRGHGHCIAKGADINLMMAEFLGKETGYCRGRGGSMHIADVEKGNLGATGVVGGGIPIASGVGLSIKMRKTGQVVICFFGDGAANQGAFHESLNLAAIWKLPVVFLCENNMYGMSMSVEKAFAIENIAKRAGSYGFPGEVVDGNDVLAVYKVVLKAVKRARKGKGPSLIECKTYRWKGHSKSDQNLYRSKEEIKFWKMKCPIKRFKEKLIAEKIITNEEIKIIEENAKNIIEKAVDFAKNSPEPSVEEIFDGVYS</sequence>
<dbReference type="GO" id="GO:0006086">
    <property type="term" value="P:pyruvate decarboxylation to acetyl-CoA"/>
    <property type="evidence" value="ECO:0007669"/>
    <property type="project" value="TreeGrafter"/>
</dbReference>
<keyword evidence="3" id="KW-0786">Thiamine pyrophosphate</keyword>
<accession>X1MS86</accession>
<evidence type="ECO:0000256" key="1">
    <source>
        <dbReference type="ARBA" id="ARBA00001964"/>
    </source>
</evidence>
<dbReference type="Pfam" id="PF00676">
    <property type="entry name" value="E1_dh"/>
    <property type="match status" value="1"/>
</dbReference>
<evidence type="ECO:0000313" key="5">
    <source>
        <dbReference type="EMBL" id="GAI20891.1"/>
    </source>
</evidence>
<dbReference type="AlphaFoldDB" id="X1MS86"/>
<evidence type="ECO:0000256" key="3">
    <source>
        <dbReference type="ARBA" id="ARBA00023052"/>
    </source>
</evidence>
<dbReference type="GO" id="GO:0004739">
    <property type="term" value="F:pyruvate dehydrogenase (acetyl-transferring) activity"/>
    <property type="evidence" value="ECO:0007669"/>
    <property type="project" value="TreeGrafter"/>
</dbReference>
<comment type="cofactor">
    <cofactor evidence="1">
        <name>thiamine diphosphate</name>
        <dbReference type="ChEBI" id="CHEBI:58937"/>
    </cofactor>
</comment>
<dbReference type="EMBL" id="BARV01021195">
    <property type="protein sequence ID" value="GAI20891.1"/>
    <property type="molecule type" value="Genomic_DNA"/>
</dbReference>
<dbReference type="PANTHER" id="PTHR11516">
    <property type="entry name" value="PYRUVATE DEHYDROGENASE E1 COMPONENT, ALPHA SUBUNIT BACTERIAL AND ORGANELLAR"/>
    <property type="match status" value="1"/>
</dbReference>
<gene>
    <name evidence="5" type="ORF">S06H3_35172</name>
</gene>
<keyword evidence="2" id="KW-0560">Oxidoreductase</keyword>
<feature type="non-terminal residue" evidence="5">
    <location>
        <position position="1"/>
    </location>
</feature>
<protein>
    <recommendedName>
        <fullName evidence="4">Dehydrogenase E1 component domain-containing protein</fullName>
    </recommendedName>
</protein>